<evidence type="ECO:0000256" key="1">
    <source>
        <dbReference type="ARBA" id="ARBA00007074"/>
    </source>
</evidence>
<dbReference type="PROSITE" id="PS51935">
    <property type="entry name" value="NLPC_P60"/>
    <property type="match status" value="1"/>
</dbReference>
<evidence type="ECO:0000259" key="8">
    <source>
        <dbReference type="PROSITE" id="PS51935"/>
    </source>
</evidence>
<dbReference type="PANTHER" id="PTHR34408:SF1">
    <property type="entry name" value="GLYCOSYL HYDROLASE FAMILY 19 DOMAIN-CONTAINING PROTEIN HI_1415"/>
    <property type="match status" value="1"/>
</dbReference>
<feature type="domain" description="NlpC/P60" evidence="8">
    <location>
        <begin position="438"/>
        <end position="559"/>
    </location>
</feature>
<keyword evidence="4" id="KW-0788">Thiol protease</keyword>
<dbReference type="Gene3D" id="3.90.1720.10">
    <property type="entry name" value="endopeptidase domain like (from Nostoc punctiforme)"/>
    <property type="match status" value="1"/>
</dbReference>
<dbReference type="GO" id="GO:0006508">
    <property type="term" value="P:proteolysis"/>
    <property type="evidence" value="ECO:0007669"/>
    <property type="project" value="UniProtKB-KW"/>
</dbReference>
<comment type="caution">
    <text evidence="9">The sequence shown here is derived from an EMBL/GenBank/DDBJ whole genome shotgun (WGS) entry which is preliminary data.</text>
</comment>
<evidence type="ECO:0000313" key="10">
    <source>
        <dbReference type="Proteomes" id="UP000241048"/>
    </source>
</evidence>
<protein>
    <submittedName>
        <fullName evidence="9">Hydrolase Nlp/P60</fullName>
    </submittedName>
</protein>
<dbReference type="Proteomes" id="UP000241048">
    <property type="component" value="Unassembled WGS sequence"/>
</dbReference>
<dbReference type="RefSeq" id="WP_106999970.1">
    <property type="nucleotide sequence ID" value="NZ_JAQDZI010000001.1"/>
</dbReference>
<keyword evidence="3 9" id="KW-0378">Hydrolase</keyword>
<proteinExistence type="inferred from homology"/>
<gene>
    <name evidence="9" type="ORF">C7U56_02265</name>
</gene>
<reference evidence="9 10" key="1">
    <citation type="submission" date="2018-03" db="EMBL/GenBank/DDBJ databases">
        <title>Lachnoclostridium SNUG30386 gen.nov., sp.nov., isolated from human faeces.</title>
        <authorList>
            <person name="Seo B."/>
            <person name="Jeon K."/>
            <person name="Ko G."/>
        </authorList>
    </citation>
    <scope>NUCLEOTIDE SEQUENCE [LARGE SCALE GENOMIC DNA]</scope>
    <source>
        <strain evidence="9 10">SNUG30386</strain>
    </source>
</reference>
<evidence type="ECO:0000313" key="9">
    <source>
        <dbReference type="EMBL" id="PST38792.1"/>
    </source>
</evidence>
<feature type="transmembrane region" description="Helical" evidence="6">
    <location>
        <begin position="27"/>
        <end position="49"/>
    </location>
</feature>
<dbReference type="Gene3D" id="2.30.30.40">
    <property type="entry name" value="SH3 Domains"/>
    <property type="match status" value="4"/>
</dbReference>
<name>A0A2T3FU39_9CLOT</name>
<dbReference type="InterPro" id="IPR052354">
    <property type="entry name" value="Cell_Wall_Dynamics_Protein"/>
</dbReference>
<dbReference type="GO" id="GO:0008234">
    <property type="term" value="F:cysteine-type peptidase activity"/>
    <property type="evidence" value="ECO:0007669"/>
    <property type="project" value="UniProtKB-KW"/>
</dbReference>
<evidence type="ECO:0000256" key="6">
    <source>
        <dbReference type="SAM" id="Phobius"/>
    </source>
</evidence>
<feature type="domain" description="SH3b" evidence="7">
    <location>
        <begin position="251"/>
        <end position="317"/>
    </location>
</feature>
<dbReference type="SUPFAM" id="SSF54001">
    <property type="entry name" value="Cysteine proteinases"/>
    <property type="match status" value="1"/>
</dbReference>
<dbReference type="PANTHER" id="PTHR34408">
    <property type="entry name" value="FAMILY PROTEIN, PUTATIVE-RELATED"/>
    <property type="match status" value="1"/>
</dbReference>
<dbReference type="InterPro" id="IPR000064">
    <property type="entry name" value="NLP_P60_dom"/>
</dbReference>
<evidence type="ECO:0000256" key="2">
    <source>
        <dbReference type="ARBA" id="ARBA00022670"/>
    </source>
</evidence>
<organism evidence="9 10">
    <name type="scientific">Clostridium fessum</name>
    <dbReference type="NCBI Taxonomy" id="2126740"/>
    <lineage>
        <taxon>Bacteria</taxon>
        <taxon>Bacillati</taxon>
        <taxon>Bacillota</taxon>
        <taxon>Clostridia</taxon>
        <taxon>Eubacteriales</taxon>
        <taxon>Clostridiaceae</taxon>
        <taxon>Clostridium</taxon>
    </lineage>
</organism>
<accession>A0A2T3FU39</accession>
<evidence type="ECO:0000259" key="7">
    <source>
        <dbReference type="PROSITE" id="PS51781"/>
    </source>
</evidence>
<evidence type="ECO:0000256" key="4">
    <source>
        <dbReference type="ARBA" id="ARBA00022807"/>
    </source>
</evidence>
<evidence type="ECO:0000256" key="5">
    <source>
        <dbReference type="SAM" id="MobiDB-lite"/>
    </source>
</evidence>
<keyword evidence="6" id="KW-0812">Transmembrane</keyword>
<keyword evidence="6" id="KW-0472">Membrane</keyword>
<dbReference type="Pfam" id="PF08239">
    <property type="entry name" value="SH3_3"/>
    <property type="match status" value="4"/>
</dbReference>
<feature type="compositionally biased region" description="Low complexity" evidence="5">
    <location>
        <begin position="410"/>
        <end position="438"/>
    </location>
</feature>
<dbReference type="AlphaFoldDB" id="A0A2T3FU39"/>
<feature type="domain" description="SH3b" evidence="7">
    <location>
        <begin position="328"/>
        <end position="390"/>
    </location>
</feature>
<feature type="domain" description="SH3b" evidence="7">
    <location>
        <begin position="100"/>
        <end position="164"/>
    </location>
</feature>
<dbReference type="InterPro" id="IPR003646">
    <property type="entry name" value="SH3-like_bac-type"/>
</dbReference>
<keyword evidence="6" id="KW-1133">Transmembrane helix</keyword>
<dbReference type="PROSITE" id="PS51781">
    <property type="entry name" value="SH3B"/>
    <property type="match status" value="4"/>
</dbReference>
<keyword evidence="10" id="KW-1185">Reference proteome</keyword>
<sequence length="559" mass="60463">MEEQKTEDYKERLQKVRQRRNGKDPMHWFMIGGCAVIVVLALVIIVKLAQGGTFGGSGNARVASASEAEVQETVIGETLPEDEEQAKEDEEKKNVVESYQNLGIVDVSGYLNMRESASTTSDVIGKLMGGSACEILDDSQEGWYQISSGGLEGYISSEFVQTGEAAKTEAFELVKKMAVITTDKLNIRSEPSEDAQVLEQALKNERYSIVSEQEGWIQISGGYISADYVDVRYALNEARKLDLRTMVLNMYDNLGISNVNNYLNIRVEPKEDAKIIGKMTSKSGGEILETTEDGGWYKIKSGPVTGYVKSEFILTGDAAKQEALQVAQLMAIVSTDRLNARTEPNTDAPIWTQISNSERYSVMSQQDGWVQIALDETSAYVATEFVDVRYALNEAIEFTPVEETPEPETKAASSKGGSGSKSSSNGGSGSQKASSSGSSKRAQIANYATQFLGNPYVWGGTSLTNGTDCSGFTMSVMAHFGVGLPHHSGSQAGAGRSISSSQMRPGDLIFYTNSGGTINHVALYIGGGRVCHASNARDGIKISTWNYRTPAKIVNVLGD</sequence>
<comment type="similarity">
    <text evidence="1">Belongs to the peptidase C40 family.</text>
</comment>
<dbReference type="InterPro" id="IPR038765">
    <property type="entry name" value="Papain-like_cys_pep_sf"/>
</dbReference>
<evidence type="ECO:0000256" key="3">
    <source>
        <dbReference type="ARBA" id="ARBA00022801"/>
    </source>
</evidence>
<dbReference type="Pfam" id="PF00877">
    <property type="entry name" value="NLPC_P60"/>
    <property type="match status" value="1"/>
</dbReference>
<feature type="domain" description="SH3b" evidence="7">
    <location>
        <begin position="175"/>
        <end position="238"/>
    </location>
</feature>
<feature type="region of interest" description="Disordered" evidence="5">
    <location>
        <begin position="400"/>
        <end position="438"/>
    </location>
</feature>
<dbReference type="EMBL" id="PYLO01000001">
    <property type="protein sequence ID" value="PST38792.1"/>
    <property type="molecule type" value="Genomic_DNA"/>
</dbReference>
<keyword evidence="2" id="KW-0645">Protease</keyword>
<dbReference type="SMART" id="SM00287">
    <property type="entry name" value="SH3b"/>
    <property type="match status" value="4"/>
</dbReference>